<organism evidence="1 2">
    <name type="scientific">Gloeobacter kilaueensis (strain ATCC BAA-2537 / CCAP 1431/1 / ULC 316 / JS1)</name>
    <dbReference type="NCBI Taxonomy" id="1183438"/>
    <lineage>
        <taxon>Bacteria</taxon>
        <taxon>Bacillati</taxon>
        <taxon>Cyanobacteriota</taxon>
        <taxon>Cyanophyceae</taxon>
        <taxon>Gloeobacterales</taxon>
        <taxon>Gloeobacteraceae</taxon>
        <taxon>Gloeobacter</taxon>
    </lineage>
</organism>
<gene>
    <name evidence="1" type="ORF">GKIL_3840</name>
</gene>
<sequence>MQPHLLSQVGRQQNATLSIDDNLLYLLLLALQPWELKPYLSRRS</sequence>
<dbReference type="STRING" id="1183438.GKIL_3840"/>
<evidence type="ECO:0000313" key="2">
    <source>
        <dbReference type="Proteomes" id="UP000017396"/>
    </source>
</evidence>
<reference evidence="1 2" key="1">
    <citation type="journal article" date="2013" name="PLoS ONE">
        <title>Cultivation and Complete Genome Sequencing of Gloeobacter kilaueensis sp. nov., from a Lava Cave in Kilauea Caldera, Hawai'i.</title>
        <authorList>
            <person name="Saw J.H."/>
            <person name="Schatz M."/>
            <person name="Brown M.V."/>
            <person name="Kunkel D.D."/>
            <person name="Foster J.S."/>
            <person name="Shick H."/>
            <person name="Christensen S."/>
            <person name="Hou S."/>
            <person name="Wan X."/>
            <person name="Donachie S.P."/>
        </authorList>
    </citation>
    <scope>NUCLEOTIDE SEQUENCE [LARGE SCALE GENOMIC DNA]</scope>
    <source>
        <strain evidence="2">JS</strain>
    </source>
</reference>
<accession>U5QMD9</accession>
<dbReference type="EMBL" id="CP003587">
    <property type="protein sequence ID" value="AGY60086.1"/>
    <property type="molecule type" value="Genomic_DNA"/>
</dbReference>
<protein>
    <submittedName>
        <fullName evidence="1">Uncharacterized protein</fullName>
    </submittedName>
</protein>
<evidence type="ECO:0000313" key="1">
    <source>
        <dbReference type="EMBL" id="AGY60086.1"/>
    </source>
</evidence>
<dbReference type="Proteomes" id="UP000017396">
    <property type="component" value="Chromosome"/>
</dbReference>
<dbReference type="KEGG" id="glj:GKIL_3840"/>
<proteinExistence type="predicted"/>
<dbReference type="AlphaFoldDB" id="U5QMD9"/>
<keyword evidence="2" id="KW-1185">Reference proteome</keyword>
<dbReference type="HOGENOM" id="CLU_3216839_0_0_3"/>
<name>U5QMD9_GLOK1</name>